<dbReference type="GO" id="GO:0004713">
    <property type="term" value="F:protein tyrosine kinase activity"/>
    <property type="evidence" value="ECO:0007669"/>
    <property type="project" value="TreeGrafter"/>
</dbReference>
<proteinExistence type="predicted"/>
<dbReference type="SUPFAM" id="SSF160355">
    <property type="entry name" value="Bacterial polysaccharide co-polymerase-like"/>
    <property type="match status" value="1"/>
</dbReference>
<evidence type="ECO:0000313" key="11">
    <source>
        <dbReference type="Proteomes" id="UP000251942"/>
    </source>
</evidence>
<accession>A0A0W0U0B9</accession>
<name>A0A0W0U0B9_9GAMM</name>
<comment type="subcellular location">
    <subcellularLocation>
        <location evidence="1">Cell membrane</location>
        <topology evidence="1">Multi-pass membrane protein</topology>
    </subcellularLocation>
</comment>
<gene>
    <name evidence="8" type="ORF">Lfee_1064</name>
    <name evidence="9" type="ORF">NCTC12022_02009</name>
</gene>
<evidence type="ECO:0000256" key="1">
    <source>
        <dbReference type="ARBA" id="ARBA00004651"/>
    </source>
</evidence>
<dbReference type="Proteomes" id="UP000251942">
    <property type="component" value="Unassembled WGS sequence"/>
</dbReference>
<dbReference type="PANTHER" id="PTHR32309">
    <property type="entry name" value="TYROSINE-PROTEIN KINASE"/>
    <property type="match status" value="1"/>
</dbReference>
<reference evidence="9 11" key="2">
    <citation type="submission" date="2018-06" db="EMBL/GenBank/DDBJ databases">
        <authorList>
            <consortium name="Pathogen Informatics"/>
            <person name="Doyle S."/>
        </authorList>
    </citation>
    <scope>NUCLEOTIDE SEQUENCE [LARGE SCALE GENOMIC DNA]</scope>
    <source>
        <strain evidence="9 11">NCTC12022</strain>
    </source>
</reference>
<dbReference type="InterPro" id="IPR050445">
    <property type="entry name" value="Bact_polysacc_biosynth/exp"/>
</dbReference>
<feature type="transmembrane region" description="Helical" evidence="6">
    <location>
        <begin position="315"/>
        <end position="338"/>
    </location>
</feature>
<dbReference type="PANTHER" id="PTHR32309:SF13">
    <property type="entry name" value="FERRIC ENTEROBACTIN TRANSPORT PROTEIN FEPE"/>
    <property type="match status" value="1"/>
</dbReference>
<protein>
    <submittedName>
        <fullName evidence="8 9">Chain length determinant protein</fullName>
    </submittedName>
</protein>
<evidence type="ECO:0000256" key="3">
    <source>
        <dbReference type="ARBA" id="ARBA00022692"/>
    </source>
</evidence>
<reference evidence="8 10" key="1">
    <citation type="submission" date="2015-11" db="EMBL/GenBank/DDBJ databases">
        <title>Genomic analysis of 38 Legionella species identifies large and diverse effector repertoires.</title>
        <authorList>
            <person name="Burstein D."/>
            <person name="Amaro F."/>
            <person name="Zusman T."/>
            <person name="Lifshitz Z."/>
            <person name="Cohen O."/>
            <person name="Gilbert J.A."/>
            <person name="Pupko T."/>
            <person name="Shuman H.A."/>
            <person name="Segal G."/>
        </authorList>
    </citation>
    <scope>NUCLEOTIDE SEQUENCE [LARGE SCALE GENOMIC DNA]</scope>
    <source>
        <strain evidence="8 10">WO-44C</strain>
    </source>
</reference>
<evidence type="ECO:0000259" key="7">
    <source>
        <dbReference type="Pfam" id="PF02706"/>
    </source>
</evidence>
<sequence>MRGQQTEAVYSNDEINVVALLRLLWQKKWIIFFVVLLTTAIGCLKIWNTQPVFEAKAYIVPPTAGDIAPFNYGRSYDKNSLLKPFQVKDVYQVFASSLLSQASMWTLFNKAYLPTLPVKPRDKASLNTLYKGFSSILTVKEGIKSPVNYTVVARSTSSAEAAKWVKRYIDVVKQDAISNMLNIAMSENQSLAHDFEQRINIVREIAKEQRYDRIKQLQEALNVAQVMESDAKLPPKKASLNKSGLHERSSKVLKAEIATLNARQSDDAFAPELRKLEGEYNFLRKITINPADVAVFRLDGNIDISDTPIAPRKRLILAFSLTLGLVLGVVLVLMQAVFATNRANELAEK</sequence>
<evidence type="ECO:0000313" key="9">
    <source>
        <dbReference type="EMBL" id="SPX61269.1"/>
    </source>
</evidence>
<keyword evidence="10" id="KW-1185">Reference proteome</keyword>
<keyword evidence="3 6" id="KW-0812">Transmembrane</keyword>
<keyword evidence="5 6" id="KW-0472">Membrane</keyword>
<dbReference type="GO" id="GO:0005886">
    <property type="term" value="C:plasma membrane"/>
    <property type="evidence" value="ECO:0007669"/>
    <property type="project" value="UniProtKB-SubCell"/>
</dbReference>
<dbReference type="PATRIC" id="fig|453.4.peg.1145"/>
<dbReference type="EMBL" id="LNYB01000031">
    <property type="protein sequence ID" value="KTD01460.1"/>
    <property type="molecule type" value="Genomic_DNA"/>
</dbReference>
<keyword evidence="4 6" id="KW-1133">Transmembrane helix</keyword>
<dbReference type="OrthoDB" id="8113255at2"/>
<evidence type="ECO:0000256" key="4">
    <source>
        <dbReference type="ARBA" id="ARBA00022989"/>
    </source>
</evidence>
<feature type="domain" description="Polysaccharide chain length determinant N-terminal" evidence="7">
    <location>
        <begin position="13"/>
        <end position="101"/>
    </location>
</feature>
<evidence type="ECO:0000313" key="10">
    <source>
        <dbReference type="Proteomes" id="UP000054698"/>
    </source>
</evidence>
<evidence type="ECO:0000256" key="6">
    <source>
        <dbReference type="SAM" id="Phobius"/>
    </source>
</evidence>
<dbReference type="EMBL" id="UASS01000018">
    <property type="protein sequence ID" value="SPX61269.1"/>
    <property type="molecule type" value="Genomic_DNA"/>
</dbReference>
<dbReference type="STRING" id="453.Lfee_1064"/>
<dbReference type="InterPro" id="IPR003856">
    <property type="entry name" value="LPS_length_determ_N"/>
</dbReference>
<keyword evidence="2" id="KW-1003">Cell membrane</keyword>
<feature type="transmembrane region" description="Helical" evidence="6">
    <location>
        <begin position="29"/>
        <end position="47"/>
    </location>
</feature>
<evidence type="ECO:0000256" key="5">
    <source>
        <dbReference type="ARBA" id="ARBA00023136"/>
    </source>
</evidence>
<dbReference type="Gene3D" id="3.30.1890.10">
    <property type="entry name" value="FepE-like"/>
    <property type="match status" value="1"/>
</dbReference>
<organism evidence="8 10">
    <name type="scientific">Legionella feeleii</name>
    <dbReference type="NCBI Taxonomy" id="453"/>
    <lineage>
        <taxon>Bacteria</taxon>
        <taxon>Pseudomonadati</taxon>
        <taxon>Pseudomonadota</taxon>
        <taxon>Gammaproteobacteria</taxon>
        <taxon>Legionellales</taxon>
        <taxon>Legionellaceae</taxon>
        <taxon>Legionella</taxon>
    </lineage>
</organism>
<evidence type="ECO:0000256" key="2">
    <source>
        <dbReference type="ARBA" id="ARBA00022475"/>
    </source>
</evidence>
<evidence type="ECO:0000313" key="8">
    <source>
        <dbReference type="EMBL" id="KTD01460.1"/>
    </source>
</evidence>
<dbReference type="Proteomes" id="UP000054698">
    <property type="component" value="Unassembled WGS sequence"/>
</dbReference>
<dbReference type="RefSeq" id="WP_058444633.1">
    <property type="nucleotide sequence ID" value="NZ_CAAAHT010000008.1"/>
</dbReference>
<dbReference type="AlphaFoldDB" id="A0A0W0U0B9"/>
<dbReference type="Pfam" id="PF02706">
    <property type="entry name" value="Wzz"/>
    <property type="match status" value="1"/>
</dbReference>